<sequence>MTDTATTDHTATDDAATTNGAATATAAPGADAYVVPGTDRLAADFYSFQDELTPVEREASLRLRDFMEREVRPIATDYWDRAEFPTQIVPGLAELGMFGASWPETQRFENSAVWRGWAALELGRVDPSTATFVGVQSGLAMSSIAIGGSPEQRAQWLPPMGRGELIGAFGLTEPLSGSDSSKGLRTTAERHGDTWVLHGAKRWIGNATFADVVVIWARDVADGQVKGFLVRRGTPGFTTTKIERKQALRIVQNADITLDGVRVDEADRLPNIHSFREVALVLRLTRAEVAWQAVGVSVGAYEAAVRYAGERQQFGRPLASFQLVQDRLAQCLGNITASIALCLQVSRLQDQGRQGDEHAALAKGFATTRMRETVAWCRELLGGNGIVLDHGVAKFFADAEAVYSFEGTRDMNNLIVGRAITGVGAFV</sequence>
<reference evidence="9 10" key="1">
    <citation type="submission" date="2020-08" db="EMBL/GenBank/DDBJ databases">
        <title>The Agave Microbiome: Exploring the role of microbial communities in plant adaptations to desert environments.</title>
        <authorList>
            <person name="Partida-Martinez L.P."/>
        </authorList>
    </citation>
    <scope>NUCLEOTIDE SEQUENCE [LARGE SCALE GENOMIC DNA]</scope>
    <source>
        <strain evidence="9 10">RAS26</strain>
    </source>
</reference>
<dbReference type="Pfam" id="PF00441">
    <property type="entry name" value="Acyl-CoA_dh_1"/>
    <property type="match status" value="1"/>
</dbReference>
<keyword evidence="3 5" id="KW-0285">Flavoprotein</keyword>
<dbReference type="Proteomes" id="UP000518206">
    <property type="component" value="Unassembled WGS sequence"/>
</dbReference>
<dbReference type="InterPro" id="IPR009075">
    <property type="entry name" value="AcylCo_DH/oxidase_C"/>
</dbReference>
<dbReference type="Gene3D" id="2.40.110.10">
    <property type="entry name" value="Butyryl-CoA Dehydrogenase, subunit A, domain 2"/>
    <property type="match status" value="1"/>
</dbReference>
<dbReference type="GO" id="GO:0006635">
    <property type="term" value="P:fatty acid beta-oxidation"/>
    <property type="evidence" value="ECO:0007669"/>
    <property type="project" value="InterPro"/>
</dbReference>
<evidence type="ECO:0000313" key="9">
    <source>
        <dbReference type="EMBL" id="MBB2924286.1"/>
    </source>
</evidence>
<evidence type="ECO:0000259" key="7">
    <source>
        <dbReference type="Pfam" id="PF02770"/>
    </source>
</evidence>
<dbReference type="PANTHER" id="PTHR43188">
    <property type="entry name" value="ACYL-COENZYME A OXIDASE"/>
    <property type="match status" value="1"/>
</dbReference>
<dbReference type="EC" id="1.3.8.6" evidence="9"/>
<evidence type="ECO:0000313" key="10">
    <source>
        <dbReference type="Proteomes" id="UP000518206"/>
    </source>
</evidence>
<accession>A0A7W4UHI5</accession>
<dbReference type="RefSeq" id="WP_221196608.1">
    <property type="nucleotide sequence ID" value="NZ_JACHVX010000005.1"/>
</dbReference>
<dbReference type="PANTHER" id="PTHR43188:SF1">
    <property type="entry name" value="ACYL-COA DEHYDROGENASE"/>
    <property type="match status" value="1"/>
</dbReference>
<dbReference type="SUPFAM" id="SSF47203">
    <property type="entry name" value="Acyl-CoA dehydrogenase C-terminal domain-like"/>
    <property type="match status" value="1"/>
</dbReference>
<dbReference type="AlphaFoldDB" id="A0A7W4UHI5"/>
<feature type="domain" description="Acyl-CoA oxidase/dehydrogenase middle" evidence="7">
    <location>
        <begin position="168"/>
        <end position="261"/>
    </location>
</feature>
<dbReference type="InterPro" id="IPR006091">
    <property type="entry name" value="Acyl-CoA_Oxase/DH_mid-dom"/>
</dbReference>
<name>A0A7W4UHI5_9CELL</name>
<dbReference type="InterPro" id="IPR045008">
    <property type="entry name" value="ACX4-like"/>
</dbReference>
<evidence type="ECO:0000259" key="8">
    <source>
        <dbReference type="Pfam" id="PF02771"/>
    </source>
</evidence>
<evidence type="ECO:0000259" key="6">
    <source>
        <dbReference type="Pfam" id="PF00441"/>
    </source>
</evidence>
<feature type="domain" description="Acyl-CoA dehydrogenase/oxidase N-terminal" evidence="8">
    <location>
        <begin position="59"/>
        <end position="164"/>
    </location>
</feature>
<keyword evidence="5 9" id="KW-0560">Oxidoreductase</keyword>
<dbReference type="Gene3D" id="1.20.140.10">
    <property type="entry name" value="Butyryl-CoA Dehydrogenase, subunit A, domain 3"/>
    <property type="match status" value="1"/>
</dbReference>
<evidence type="ECO:0000256" key="5">
    <source>
        <dbReference type="RuleBase" id="RU362125"/>
    </source>
</evidence>
<dbReference type="InterPro" id="IPR037069">
    <property type="entry name" value="AcylCoA_DH/ox_N_sf"/>
</dbReference>
<evidence type="ECO:0000256" key="3">
    <source>
        <dbReference type="ARBA" id="ARBA00022630"/>
    </source>
</evidence>
<dbReference type="GO" id="GO:0050660">
    <property type="term" value="F:flavin adenine dinucleotide binding"/>
    <property type="evidence" value="ECO:0007669"/>
    <property type="project" value="InterPro"/>
</dbReference>
<feature type="domain" description="Acyl-CoA dehydrogenase/oxidase C-terminal" evidence="6">
    <location>
        <begin position="282"/>
        <end position="420"/>
    </location>
</feature>
<dbReference type="EMBL" id="JACHVX010000005">
    <property type="protein sequence ID" value="MBB2924286.1"/>
    <property type="molecule type" value="Genomic_DNA"/>
</dbReference>
<evidence type="ECO:0000256" key="4">
    <source>
        <dbReference type="ARBA" id="ARBA00022827"/>
    </source>
</evidence>
<dbReference type="InterPro" id="IPR006089">
    <property type="entry name" value="Acyl-CoA_DH_CS"/>
</dbReference>
<comment type="cofactor">
    <cofactor evidence="1 5">
        <name>FAD</name>
        <dbReference type="ChEBI" id="CHEBI:57692"/>
    </cofactor>
</comment>
<dbReference type="Pfam" id="PF02771">
    <property type="entry name" value="Acyl-CoA_dh_N"/>
    <property type="match status" value="1"/>
</dbReference>
<dbReference type="InterPro" id="IPR036250">
    <property type="entry name" value="AcylCo_DH-like_C"/>
</dbReference>
<dbReference type="InterPro" id="IPR009100">
    <property type="entry name" value="AcylCoA_DH/oxidase_NM_dom_sf"/>
</dbReference>
<reference evidence="9 10" key="2">
    <citation type="submission" date="2020-08" db="EMBL/GenBank/DDBJ databases">
        <authorList>
            <person name="Partida-Martinez L."/>
            <person name="Huntemann M."/>
            <person name="Clum A."/>
            <person name="Wang J."/>
            <person name="Palaniappan K."/>
            <person name="Ritter S."/>
            <person name="Chen I.-M."/>
            <person name="Stamatis D."/>
            <person name="Reddy T."/>
            <person name="O'Malley R."/>
            <person name="Daum C."/>
            <person name="Shapiro N."/>
            <person name="Ivanova N."/>
            <person name="Kyrpides N."/>
            <person name="Woyke T."/>
        </authorList>
    </citation>
    <scope>NUCLEOTIDE SEQUENCE [LARGE SCALE GENOMIC DNA]</scope>
    <source>
        <strain evidence="9 10">RAS26</strain>
    </source>
</reference>
<organism evidence="9 10">
    <name type="scientific">Cellulomonas cellasea</name>
    <dbReference type="NCBI Taxonomy" id="43670"/>
    <lineage>
        <taxon>Bacteria</taxon>
        <taxon>Bacillati</taxon>
        <taxon>Actinomycetota</taxon>
        <taxon>Actinomycetes</taxon>
        <taxon>Micrococcales</taxon>
        <taxon>Cellulomonadaceae</taxon>
        <taxon>Cellulomonas</taxon>
    </lineage>
</organism>
<comment type="caution">
    <text evidence="9">The sequence shown here is derived from an EMBL/GenBank/DDBJ whole genome shotgun (WGS) entry which is preliminary data.</text>
</comment>
<comment type="similarity">
    <text evidence="2 5">Belongs to the acyl-CoA dehydrogenase family.</text>
</comment>
<protein>
    <submittedName>
        <fullName evidence="9">Glutaryl-CoA dehydrogenase</fullName>
        <ecNumber evidence="9">1.3.8.6</ecNumber>
    </submittedName>
</protein>
<dbReference type="SUPFAM" id="SSF56645">
    <property type="entry name" value="Acyl-CoA dehydrogenase NM domain-like"/>
    <property type="match status" value="1"/>
</dbReference>
<dbReference type="InterPro" id="IPR013786">
    <property type="entry name" value="AcylCoA_DH/ox_N"/>
</dbReference>
<evidence type="ECO:0000256" key="2">
    <source>
        <dbReference type="ARBA" id="ARBA00009347"/>
    </source>
</evidence>
<dbReference type="PROSITE" id="PS00073">
    <property type="entry name" value="ACYL_COA_DH_2"/>
    <property type="match status" value="1"/>
</dbReference>
<dbReference type="GO" id="GO:0004361">
    <property type="term" value="F:glutaryl-CoA dehydrogenase activity"/>
    <property type="evidence" value="ECO:0007669"/>
    <property type="project" value="UniProtKB-EC"/>
</dbReference>
<proteinExistence type="inferred from homology"/>
<gene>
    <name evidence="9" type="ORF">FHR80_003219</name>
</gene>
<dbReference type="Gene3D" id="1.10.540.10">
    <property type="entry name" value="Acyl-CoA dehydrogenase/oxidase, N-terminal domain"/>
    <property type="match status" value="1"/>
</dbReference>
<dbReference type="Pfam" id="PF02770">
    <property type="entry name" value="Acyl-CoA_dh_M"/>
    <property type="match status" value="1"/>
</dbReference>
<dbReference type="InterPro" id="IPR046373">
    <property type="entry name" value="Acyl-CoA_Oxase/DH_mid-dom_sf"/>
</dbReference>
<keyword evidence="4 5" id="KW-0274">FAD</keyword>
<evidence type="ECO:0000256" key="1">
    <source>
        <dbReference type="ARBA" id="ARBA00001974"/>
    </source>
</evidence>